<reference evidence="2 3" key="1">
    <citation type="submission" date="2020-05" db="EMBL/GenBank/DDBJ databases">
        <title>Identification and distribution of gene clusters putatively required for synthesis of sphingolipid metabolism inhibitors in phylogenetically diverse species of the filamentous fungus Fusarium.</title>
        <authorList>
            <person name="Kim H.-S."/>
            <person name="Busman M."/>
            <person name="Brown D.W."/>
            <person name="Divon H."/>
            <person name="Uhlig S."/>
            <person name="Proctor R.H."/>
        </authorList>
    </citation>
    <scope>NUCLEOTIDE SEQUENCE [LARGE SCALE GENOMIC DNA]</scope>
    <source>
        <strain evidence="2 3">NRRL 26131</strain>
    </source>
</reference>
<evidence type="ECO:0000313" key="3">
    <source>
        <dbReference type="Proteomes" id="UP000532311"/>
    </source>
</evidence>
<feature type="region of interest" description="Disordered" evidence="1">
    <location>
        <begin position="1"/>
        <end position="39"/>
    </location>
</feature>
<comment type="caution">
    <text evidence="2">The sequence shown here is derived from an EMBL/GenBank/DDBJ whole genome shotgun (WGS) entry which is preliminary data.</text>
</comment>
<dbReference type="EMBL" id="JAAQPF010000822">
    <property type="protein sequence ID" value="KAF5696634.1"/>
    <property type="molecule type" value="Genomic_DNA"/>
</dbReference>
<accession>A0A8H5XN41</accession>
<dbReference type="Proteomes" id="UP000532311">
    <property type="component" value="Unassembled WGS sequence"/>
</dbReference>
<evidence type="ECO:0000313" key="2">
    <source>
        <dbReference type="EMBL" id="KAF5696634.1"/>
    </source>
</evidence>
<protein>
    <submittedName>
        <fullName evidence="2">Uncharacterized protein</fullName>
    </submittedName>
</protein>
<dbReference type="AlphaFoldDB" id="A0A8H5XN41"/>
<organism evidence="2 3">
    <name type="scientific">Fusarium globosum</name>
    <dbReference type="NCBI Taxonomy" id="78864"/>
    <lineage>
        <taxon>Eukaryota</taxon>
        <taxon>Fungi</taxon>
        <taxon>Dikarya</taxon>
        <taxon>Ascomycota</taxon>
        <taxon>Pezizomycotina</taxon>
        <taxon>Sordariomycetes</taxon>
        <taxon>Hypocreomycetidae</taxon>
        <taxon>Hypocreales</taxon>
        <taxon>Nectriaceae</taxon>
        <taxon>Fusarium</taxon>
        <taxon>Fusarium fujikuroi species complex</taxon>
    </lineage>
</organism>
<keyword evidence="3" id="KW-1185">Reference proteome</keyword>
<name>A0A8H5XN41_9HYPO</name>
<evidence type="ECO:0000256" key="1">
    <source>
        <dbReference type="SAM" id="MobiDB-lite"/>
    </source>
</evidence>
<gene>
    <name evidence="2" type="ORF">FGLOB1_13371</name>
</gene>
<sequence length="98" mass="10847">MSVDHHSEQPSDITMADADTITAHPEDYRDQSATAEENRGESIMTEMPDLTAQFAKLSTTSANLTRCISEPPKAHDRGVRRGVAEPEEGFWAVLKTIF</sequence>
<feature type="compositionally biased region" description="Basic and acidic residues" evidence="1">
    <location>
        <begin position="24"/>
        <end position="39"/>
    </location>
</feature>
<proteinExistence type="predicted"/>